<comment type="caution">
    <text evidence="1">The sequence shown here is derived from an EMBL/GenBank/DDBJ whole genome shotgun (WGS) entry which is preliminary data.</text>
</comment>
<proteinExistence type="predicted"/>
<protein>
    <submittedName>
        <fullName evidence="1">Uncharacterized protein</fullName>
    </submittedName>
</protein>
<dbReference type="EMBL" id="LAZR01000129">
    <property type="protein sequence ID" value="KKN88403.1"/>
    <property type="molecule type" value="Genomic_DNA"/>
</dbReference>
<organism evidence="1">
    <name type="scientific">marine sediment metagenome</name>
    <dbReference type="NCBI Taxonomy" id="412755"/>
    <lineage>
        <taxon>unclassified sequences</taxon>
        <taxon>metagenomes</taxon>
        <taxon>ecological metagenomes</taxon>
    </lineage>
</organism>
<dbReference type="AlphaFoldDB" id="A0A0F9X9V7"/>
<sequence>MKTYQPTVRLTHAVGIVDVHQHGGYPYQCAKLYESKQRKDGVWYWAAAGPQGPDRRGVEILQQDAKELAAIHDCEVLPIRYGSRDGLESFNGSAHLSGNPIAEMSDFESAQDVRAILSDNGWIPLCKIQDGEHWVKEHYRAMLVYCDKPGEAKAETLMYAQLVHTGSTKRSSVTVVTD</sequence>
<gene>
    <name evidence="1" type="ORF">LCGC14_0249660</name>
</gene>
<name>A0A0F9X9V7_9ZZZZ</name>
<accession>A0A0F9X9V7</accession>
<reference evidence="1" key="1">
    <citation type="journal article" date="2015" name="Nature">
        <title>Complex archaea that bridge the gap between prokaryotes and eukaryotes.</title>
        <authorList>
            <person name="Spang A."/>
            <person name="Saw J.H."/>
            <person name="Jorgensen S.L."/>
            <person name="Zaremba-Niedzwiedzka K."/>
            <person name="Martijn J."/>
            <person name="Lind A.E."/>
            <person name="van Eijk R."/>
            <person name="Schleper C."/>
            <person name="Guy L."/>
            <person name="Ettema T.J."/>
        </authorList>
    </citation>
    <scope>NUCLEOTIDE SEQUENCE</scope>
</reference>
<evidence type="ECO:0000313" key="1">
    <source>
        <dbReference type="EMBL" id="KKN88403.1"/>
    </source>
</evidence>